<protein>
    <recommendedName>
        <fullName evidence="3">AbrB family transcriptional regulator</fullName>
    </recommendedName>
</protein>
<proteinExistence type="predicted"/>
<sequence length="81" mass="8741">MSKLHGKVVGDVSYREGDGMDMKIPQGNCEIEETKLDVTLGWQDGDARGSAAIPLPDFQRYVDSGALVVEAYTAEEEAAHA</sequence>
<evidence type="ECO:0008006" key="3">
    <source>
        <dbReference type="Google" id="ProtNLM"/>
    </source>
</evidence>
<reference evidence="1 2" key="1">
    <citation type="journal article" date="2019" name="Int. J. Syst. Evol. Microbiol.">
        <title>The Global Catalogue of Microorganisms (GCM) 10K type strain sequencing project: providing services to taxonomists for standard genome sequencing and annotation.</title>
        <authorList>
            <consortium name="The Broad Institute Genomics Platform"/>
            <consortium name="The Broad Institute Genome Sequencing Center for Infectious Disease"/>
            <person name="Wu L."/>
            <person name="Ma J."/>
        </authorList>
    </citation>
    <scope>NUCLEOTIDE SEQUENCE [LARGE SCALE GENOMIC DNA]</scope>
    <source>
        <strain evidence="1 2">JCM 15503</strain>
    </source>
</reference>
<comment type="caution">
    <text evidence="1">The sequence shown here is derived from an EMBL/GenBank/DDBJ whole genome shotgun (WGS) entry which is preliminary data.</text>
</comment>
<name>A0ABN1KG20_9BURK</name>
<evidence type="ECO:0000313" key="2">
    <source>
        <dbReference type="Proteomes" id="UP001500279"/>
    </source>
</evidence>
<dbReference type="EMBL" id="BAAAEW010000042">
    <property type="protein sequence ID" value="GAA0765839.1"/>
    <property type="molecule type" value="Genomic_DNA"/>
</dbReference>
<dbReference type="RefSeq" id="WP_141291481.1">
    <property type="nucleotide sequence ID" value="NZ_BAAAEW010000042.1"/>
</dbReference>
<dbReference type="Proteomes" id="UP001500279">
    <property type="component" value="Unassembled WGS sequence"/>
</dbReference>
<evidence type="ECO:0000313" key="1">
    <source>
        <dbReference type="EMBL" id="GAA0765839.1"/>
    </source>
</evidence>
<gene>
    <name evidence="1" type="ORF">GCM10009107_53340</name>
</gene>
<accession>A0ABN1KG20</accession>
<organism evidence="1 2">
    <name type="scientific">Ideonella azotifigens</name>
    <dbReference type="NCBI Taxonomy" id="513160"/>
    <lineage>
        <taxon>Bacteria</taxon>
        <taxon>Pseudomonadati</taxon>
        <taxon>Pseudomonadota</taxon>
        <taxon>Betaproteobacteria</taxon>
        <taxon>Burkholderiales</taxon>
        <taxon>Sphaerotilaceae</taxon>
        <taxon>Ideonella</taxon>
    </lineage>
</organism>
<keyword evidence="2" id="KW-1185">Reference proteome</keyword>